<dbReference type="Proteomes" id="UP000596661">
    <property type="component" value="Chromosome 2"/>
</dbReference>
<dbReference type="AlphaFoldDB" id="A0A803NVG3"/>
<name>A0A803NVG3_CANSA</name>
<sequence length="96" mass="10359">MATNASFSSTLVLASFYACPGDSRVSASLFASTLNYVASYRHGEDSPPSSETFIGDNNTKATFFATPEIVADPAWQHVNPWWKDILRMGPTPSSPA</sequence>
<evidence type="ECO:0000313" key="1">
    <source>
        <dbReference type="EnsemblPlants" id="cds.evm.model.02.1882"/>
    </source>
</evidence>
<dbReference type="EnsemblPlants" id="evm.model.02.1882">
    <property type="protein sequence ID" value="cds.evm.model.02.1882"/>
    <property type="gene ID" value="evm.TU.02.1882"/>
</dbReference>
<keyword evidence="2" id="KW-1185">Reference proteome</keyword>
<dbReference type="Gramene" id="evm.model.02.1882">
    <property type="protein sequence ID" value="cds.evm.model.02.1882"/>
    <property type="gene ID" value="evm.TU.02.1882"/>
</dbReference>
<reference evidence="1" key="1">
    <citation type="submission" date="2018-11" db="EMBL/GenBank/DDBJ databases">
        <authorList>
            <person name="Grassa J C."/>
        </authorList>
    </citation>
    <scope>NUCLEOTIDE SEQUENCE [LARGE SCALE GENOMIC DNA]</scope>
</reference>
<evidence type="ECO:0000313" key="2">
    <source>
        <dbReference type="Proteomes" id="UP000596661"/>
    </source>
</evidence>
<accession>A0A803NVG3</accession>
<organism evidence="1 2">
    <name type="scientific">Cannabis sativa</name>
    <name type="common">Hemp</name>
    <name type="synonym">Marijuana</name>
    <dbReference type="NCBI Taxonomy" id="3483"/>
    <lineage>
        <taxon>Eukaryota</taxon>
        <taxon>Viridiplantae</taxon>
        <taxon>Streptophyta</taxon>
        <taxon>Embryophyta</taxon>
        <taxon>Tracheophyta</taxon>
        <taxon>Spermatophyta</taxon>
        <taxon>Magnoliopsida</taxon>
        <taxon>eudicotyledons</taxon>
        <taxon>Gunneridae</taxon>
        <taxon>Pentapetalae</taxon>
        <taxon>rosids</taxon>
        <taxon>fabids</taxon>
        <taxon>Rosales</taxon>
        <taxon>Cannabaceae</taxon>
        <taxon>Cannabis</taxon>
    </lineage>
</organism>
<reference evidence="1" key="2">
    <citation type="submission" date="2021-03" db="UniProtKB">
        <authorList>
            <consortium name="EnsemblPlants"/>
        </authorList>
    </citation>
    <scope>IDENTIFICATION</scope>
</reference>
<protein>
    <submittedName>
        <fullName evidence="1">Uncharacterized protein</fullName>
    </submittedName>
</protein>
<dbReference type="EMBL" id="UZAU01000225">
    <property type="status" value="NOT_ANNOTATED_CDS"/>
    <property type="molecule type" value="Genomic_DNA"/>
</dbReference>
<proteinExistence type="predicted"/>